<dbReference type="GeneID" id="39979170"/>
<protein>
    <submittedName>
        <fullName evidence="5">tRNA delta-isopentenylpyrophosphate transferase</fullName>
    </submittedName>
</protein>
<comment type="caution">
    <text evidence="5">The sequence shown here is derived from an EMBL/GenBank/DDBJ whole genome shotgun (WGS) entry which is preliminary data.</text>
</comment>
<dbReference type="Proteomes" id="UP000186176">
    <property type="component" value="Unassembled WGS sequence"/>
</dbReference>
<evidence type="ECO:0000256" key="1">
    <source>
        <dbReference type="ARBA" id="ARBA00005842"/>
    </source>
</evidence>
<evidence type="ECO:0000256" key="4">
    <source>
        <dbReference type="ARBA" id="ARBA00022840"/>
    </source>
</evidence>
<dbReference type="VEuPathDB" id="CryptoDB:cubi_02380"/>
<name>A0A1J4MJE8_9CRYT</name>
<dbReference type="GO" id="GO:0006400">
    <property type="term" value="P:tRNA modification"/>
    <property type="evidence" value="ECO:0007669"/>
    <property type="project" value="TreeGrafter"/>
</dbReference>
<dbReference type="Gene3D" id="1.10.20.140">
    <property type="match status" value="1"/>
</dbReference>
<dbReference type="RefSeq" id="XP_028874512.1">
    <property type="nucleotide sequence ID" value="XM_029019391.1"/>
</dbReference>
<accession>A0A1J4MJE8</accession>
<dbReference type="InterPro" id="IPR039657">
    <property type="entry name" value="Dimethylallyltransferase"/>
</dbReference>
<reference evidence="5 6" key="1">
    <citation type="submission" date="2016-10" db="EMBL/GenBank/DDBJ databases">
        <title>Reductive evolution of mitochondrial metabolism and differential evolution of invasion-related proteins in Cryptosporidium.</title>
        <authorList>
            <person name="Liu S."/>
            <person name="Roellig D.M."/>
            <person name="Guo Y."/>
            <person name="Li N."/>
            <person name="Frace M.A."/>
            <person name="Tang K."/>
            <person name="Zhang L."/>
            <person name="Feng Y."/>
            <person name="Xiao L."/>
        </authorList>
    </citation>
    <scope>NUCLEOTIDE SEQUENCE [LARGE SCALE GENOMIC DNA]</scope>
    <source>
        <strain evidence="5">39726</strain>
    </source>
</reference>
<evidence type="ECO:0000256" key="2">
    <source>
        <dbReference type="ARBA" id="ARBA00022679"/>
    </source>
</evidence>
<keyword evidence="3" id="KW-0547">Nucleotide-binding</keyword>
<dbReference type="Gene3D" id="3.40.50.300">
    <property type="entry name" value="P-loop containing nucleotide triphosphate hydrolases"/>
    <property type="match status" value="1"/>
</dbReference>
<dbReference type="EMBL" id="LRBP01000017">
    <property type="protein sequence ID" value="OII73148.1"/>
    <property type="molecule type" value="Genomic_DNA"/>
</dbReference>
<keyword evidence="6" id="KW-1185">Reference proteome</keyword>
<evidence type="ECO:0000313" key="6">
    <source>
        <dbReference type="Proteomes" id="UP000186176"/>
    </source>
</evidence>
<dbReference type="SUPFAM" id="SSF52540">
    <property type="entry name" value="P-loop containing nucleoside triphosphate hydrolases"/>
    <property type="match status" value="1"/>
</dbReference>
<proteinExistence type="inferred from homology"/>
<sequence>MQIYKGFDIGTAKVSKEIRNTIPHHLLDVFDVNEDCTASKYISLAIPIIDGLISKNTIPIIVGGTHMYLKALIWESIIDSKTDNDVNPSIKDEEYLEFTNRELFEQLSKIDPERASSLHINDRRKMIRGIEVNFLLIFIRII</sequence>
<gene>
    <name evidence="5" type="ORF">cubi_02380</name>
</gene>
<evidence type="ECO:0000256" key="3">
    <source>
        <dbReference type="ARBA" id="ARBA00022741"/>
    </source>
</evidence>
<dbReference type="GO" id="GO:0052381">
    <property type="term" value="F:tRNA dimethylallyltransferase activity"/>
    <property type="evidence" value="ECO:0007669"/>
    <property type="project" value="TreeGrafter"/>
</dbReference>
<evidence type="ECO:0000313" key="5">
    <source>
        <dbReference type="EMBL" id="OII73148.1"/>
    </source>
</evidence>
<dbReference type="GO" id="GO:0005524">
    <property type="term" value="F:ATP binding"/>
    <property type="evidence" value="ECO:0007669"/>
    <property type="project" value="UniProtKB-KW"/>
</dbReference>
<dbReference type="PANTHER" id="PTHR11088">
    <property type="entry name" value="TRNA DIMETHYLALLYLTRANSFERASE"/>
    <property type="match status" value="1"/>
</dbReference>
<dbReference type="OrthoDB" id="775260at2759"/>
<keyword evidence="4" id="KW-0067">ATP-binding</keyword>
<dbReference type="Pfam" id="PF01715">
    <property type="entry name" value="IPPT"/>
    <property type="match status" value="1"/>
</dbReference>
<dbReference type="PANTHER" id="PTHR11088:SF60">
    <property type="entry name" value="TRNA DIMETHYLALLYLTRANSFERASE"/>
    <property type="match status" value="1"/>
</dbReference>
<dbReference type="AlphaFoldDB" id="A0A1J4MJE8"/>
<organism evidence="5 6">
    <name type="scientific">Cryptosporidium ubiquitum</name>
    <dbReference type="NCBI Taxonomy" id="857276"/>
    <lineage>
        <taxon>Eukaryota</taxon>
        <taxon>Sar</taxon>
        <taxon>Alveolata</taxon>
        <taxon>Apicomplexa</taxon>
        <taxon>Conoidasida</taxon>
        <taxon>Coccidia</taxon>
        <taxon>Eucoccidiorida</taxon>
        <taxon>Eimeriorina</taxon>
        <taxon>Cryptosporidiidae</taxon>
        <taxon>Cryptosporidium</taxon>
    </lineage>
</organism>
<dbReference type="InterPro" id="IPR027417">
    <property type="entry name" value="P-loop_NTPase"/>
</dbReference>
<comment type="similarity">
    <text evidence="1">Belongs to the IPP transferase family.</text>
</comment>
<keyword evidence="2 5" id="KW-0808">Transferase</keyword>